<feature type="region of interest" description="Disordered" evidence="1">
    <location>
        <begin position="1"/>
        <end position="92"/>
    </location>
</feature>
<sequence length="250" mass="26966">MEELLVAERDSQGQGADGESDAGVVFYTPVASQAAGTNMKTAASSSEATEMPPATATQPQEGDASRKGHGYQAGGQPEAQPIARPRQDGVDGCQRLVREIEERGAMGHTNSIGQLQDKGVLLEASAQAQSVLWQSEVRKLERGMRKQVRFEEQLGVAADAWRDGMPGTLLDLDVDGLRSAMFQDDALEFPEETPGDGTQDDLAPGSDVSASHLAYPPLPPLPPQRPPPQLTLDQQVDQQRWQAMEMHRLA</sequence>
<name>A0AAV9J755_9PEZI</name>
<dbReference type="EMBL" id="JAVFHQ010000062">
    <property type="protein sequence ID" value="KAK4540733.1"/>
    <property type="molecule type" value="Genomic_DNA"/>
</dbReference>
<reference evidence="2 3" key="1">
    <citation type="submission" date="2021-11" db="EMBL/GenBank/DDBJ databases">
        <title>Black yeast isolated from Biological Soil Crust.</title>
        <authorList>
            <person name="Kurbessoian T."/>
        </authorList>
    </citation>
    <scope>NUCLEOTIDE SEQUENCE [LARGE SCALE GENOMIC DNA]</scope>
    <source>
        <strain evidence="2 3">CCFEE 5522</strain>
    </source>
</reference>
<evidence type="ECO:0000313" key="3">
    <source>
        <dbReference type="Proteomes" id="UP001324427"/>
    </source>
</evidence>
<comment type="caution">
    <text evidence="2">The sequence shown here is derived from an EMBL/GenBank/DDBJ whole genome shotgun (WGS) entry which is preliminary data.</text>
</comment>
<evidence type="ECO:0000256" key="1">
    <source>
        <dbReference type="SAM" id="MobiDB-lite"/>
    </source>
</evidence>
<evidence type="ECO:0000313" key="2">
    <source>
        <dbReference type="EMBL" id="KAK4540733.1"/>
    </source>
</evidence>
<proteinExistence type="predicted"/>
<organism evidence="2 3">
    <name type="scientific">Oleoguttula mirabilis</name>
    <dbReference type="NCBI Taxonomy" id="1507867"/>
    <lineage>
        <taxon>Eukaryota</taxon>
        <taxon>Fungi</taxon>
        <taxon>Dikarya</taxon>
        <taxon>Ascomycota</taxon>
        <taxon>Pezizomycotina</taxon>
        <taxon>Dothideomycetes</taxon>
        <taxon>Dothideomycetidae</taxon>
        <taxon>Mycosphaerellales</taxon>
        <taxon>Teratosphaeriaceae</taxon>
        <taxon>Oleoguttula</taxon>
    </lineage>
</organism>
<feature type="region of interest" description="Disordered" evidence="1">
    <location>
        <begin position="189"/>
        <end position="238"/>
    </location>
</feature>
<keyword evidence="3" id="KW-1185">Reference proteome</keyword>
<gene>
    <name evidence="2" type="ORF">LTR36_008948</name>
</gene>
<feature type="compositionally biased region" description="Polar residues" evidence="1">
    <location>
        <begin position="30"/>
        <end position="48"/>
    </location>
</feature>
<feature type="compositionally biased region" description="Pro residues" evidence="1">
    <location>
        <begin position="216"/>
        <end position="229"/>
    </location>
</feature>
<evidence type="ECO:0008006" key="4">
    <source>
        <dbReference type="Google" id="ProtNLM"/>
    </source>
</evidence>
<feature type="compositionally biased region" description="Basic and acidic residues" evidence="1">
    <location>
        <begin position="1"/>
        <end position="11"/>
    </location>
</feature>
<dbReference type="Proteomes" id="UP001324427">
    <property type="component" value="Unassembled WGS sequence"/>
</dbReference>
<accession>A0AAV9J755</accession>
<protein>
    <recommendedName>
        <fullName evidence="4">Male-enhanced antigen 1</fullName>
    </recommendedName>
</protein>
<dbReference type="AlphaFoldDB" id="A0AAV9J755"/>